<dbReference type="AlphaFoldDB" id="A0A1T4NZ65"/>
<dbReference type="Proteomes" id="UP000191153">
    <property type="component" value="Unassembled WGS sequence"/>
</dbReference>
<reference evidence="2 3" key="1">
    <citation type="submission" date="2017-02" db="EMBL/GenBank/DDBJ databases">
        <authorList>
            <person name="Peterson S.W."/>
        </authorList>
    </citation>
    <scope>NUCLEOTIDE SEQUENCE [LARGE SCALE GENOMIC DNA]</scope>
    <source>
        <strain evidence="2 3">ATCC 700028</strain>
    </source>
</reference>
<keyword evidence="1" id="KW-0238">DNA-binding</keyword>
<protein>
    <submittedName>
        <fullName evidence="2">Transcriptional regulator, BadM/Rrf2 family</fullName>
    </submittedName>
</protein>
<dbReference type="OrthoDB" id="9808360at2"/>
<organism evidence="2 3">
    <name type="scientific">Cetobacterium ceti</name>
    <dbReference type="NCBI Taxonomy" id="180163"/>
    <lineage>
        <taxon>Bacteria</taxon>
        <taxon>Fusobacteriati</taxon>
        <taxon>Fusobacteriota</taxon>
        <taxon>Fusobacteriia</taxon>
        <taxon>Fusobacteriales</taxon>
        <taxon>Fusobacteriaceae</taxon>
        <taxon>Cetobacterium</taxon>
    </lineage>
</organism>
<proteinExistence type="predicted"/>
<dbReference type="GO" id="GO:0005829">
    <property type="term" value="C:cytosol"/>
    <property type="evidence" value="ECO:0007669"/>
    <property type="project" value="TreeGrafter"/>
</dbReference>
<dbReference type="GO" id="GO:0003677">
    <property type="term" value="F:DNA binding"/>
    <property type="evidence" value="ECO:0007669"/>
    <property type="project" value="UniProtKB-KW"/>
</dbReference>
<name>A0A1T4NZ65_9FUSO</name>
<evidence type="ECO:0000256" key="1">
    <source>
        <dbReference type="ARBA" id="ARBA00023125"/>
    </source>
</evidence>
<dbReference type="PANTHER" id="PTHR33221">
    <property type="entry name" value="WINGED HELIX-TURN-HELIX TRANSCRIPTIONAL REGULATOR, RRF2 FAMILY"/>
    <property type="match status" value="1"/>
</dbReference>
<evidence type="ECO:0000313" key="3">
    <source>
        <dbReference type="Proteomes" id="UP000191153"/>
    </source>
</evidence>
<dbReference type="PANTHER" id="PTHR33221:SF5">
    <property type="entry name" value="HTH-TYPE TRANSCRIPTIONAL REGULATOR ISCR"/>
    <property type="match status" value="1"/>
</dbReference>
<dbReference type="Gene3D" id="1.10.10.10">
    <property type="entry name" value="Winged helix-like DNA-binding domain superfamily/Winged helix DNA-binding domain"/>
    <property type="match status" value="1"/>
</dbReference>
<dbReference type="Pfam" id="PF02082">
    <property type="entry name" value="Rrf2"/>
    <property type="match status" value="1"/>
</dbReference>
<dbReference type="EMBL" id="FUWX01000012">
    <property type="protein sequence ID" value="SJZ84326.1"/>
    <property type="molecule type" value="Genomic_DNA"/>
</dbReference>
<dbReference type="InterPro" id="IPR036388">
    <property type="entry name" value="WH-like_DNA-bd_sf"/>
</dbReference>
<dbReference type="SUPFAM" id="SSF46785">
    <property type="entry name" value="Winged helix' DNA-binding domain"/>
    <property type="match status" value="1"/>
</dbReference>
<dbReference type="NCBIfam" id="TIGR00738">
    <property type="entry name" value="rrf2_super"/>
    <property type="match status" value="1"/>
</dbReference>
<dbReference type="STRING" id="180163.SAMN02745174_01723"/>
<sequence>MKISTRVRYGIKALSYIAEAGKEGRLVRIKEISDSQNISVQYLEQILFKLKNEKIIEGKRGPNGGYKLSKEPEEITLHNLYTILDEESKVIDCNENTTCTDEGCDGSCIWSKLDNAMTKILEETTLEELLKNKDII</sequence>
<dbReference type="RefSeq" id="WP_078694193.1">
    <property type="nucleotide sequence ID" value="NZ_FUWX01000012.1"/>
</dbReference>
<gene>
    <name evidence="2" type="ORF">SAMN02745174_01723</name>
</gene>
<dbReference type="PROSITE" id="PS51197">
    <property type="entry name" value="HTH_RRF2_2"/>
    <property type="match status" value="1"/>
</dbReference>
<keyword evidence="3" id="KW-1185">Reference proteome</keyword>
<dbReference type="GO" id="GO:0003700">
    <property type="term" value="F:DNA-binding transcription factor activity"/>
    <property type="evidence" value="ECO:0007669"/>
    <property type="project" value="TreeGrafter"/>
</dbReference>
<evidence type="ECO:0000313" key="2">
    <source>
        <dbReference type="EMBL" id="SJZ84326.1"/>
    </source>
</evidence>
<accession>A0A1T4NZ65</accession>
<dbReference type="InterPro" id="IPR000944">
    <property type="entry name" value="Tscrpt_reg_Rrf2"/>
</dbReference>
<dbReference type="InterPro" id="IPR036390">
    <property type="entry name" value="WH_DNA-bd_sf"/>
</dbReference>